<evidence type="ECO:0000313" key="1">
    <source>
        <dbReference type="EMBL" id="MDR7192927.1"/>
    </source>
</evidence>
<dbReference type="Gene3D" id="3.20.20.240">
    <property type="entry name" value="Methylmalonyl-CoA mutase"/>
    <property type="match status" value="1"/>
</dbReference>
<organism evidence="1 2">
    <name type="scientific">Luteimonas terrae</name>
    <dbReference type="NCBI Taxonomy" id="1530191"/>
    <lineage>
        <taxon>Bacteria</taxon>
        <taxon>Pseudomonadati</taxon>
        <taxon>Pseudomonadota</taxon>
        <taxon>Gammaproteobacteria</taxon>
        <taxon>Lysobacterales</taxon>
        <taxon>Lysobacteraceae</taxon>
        <taxon>Luteimonas</taxon>
    </lineage>
</organism>
<accession>A0ABU1XVZ6</accession>
<dbReference type="EMBL" id="JAVDWO010000005">
    <property type="protein sequence ID" value="MDR7192927.1"/>
    <property type="molecule type" value="Genomic_DNA"/>
</dbReference>
<keyword evidence="2" id="KW-1185">Reference proteome</keyword>
<dbReference type="Proteomes" id="UP001256588">
    <property type="component" value="Unassembled WGS sequence"/>
</dbReference>
<gene>
    <name evidence="1" type="ORF">J2W68_001643</name>
</gene>
<proteinExistence type="predicted"/>
<reference evidence="1 2" key="1">
    <citation type="submission" date="2023-07" db="EMBL/GenBank/DDBJ databases">
        <title>Sorghum-associated microbial communities from plants grown in Nebraska, USA.</title>
        <authorList>
            <person name="Schachtman D."/>
        </authorList>
    </citation>
    <scope>NUCLEOTIDE SEQUENCE [LARGE SCALE GENOMIC DNA]</scope>
    <source>
        <strain evidence="1 2">4099</strain>
    </source>
</reference>
<name>A0ABU1XVZ6_9GAMM</name>
<comment type="caution">
    <text evidence="1">The sequence shown here is derived from an EMBL/GenBank/DDBJ whole genome shotgun (WGS) entry which is preliminary data.</text>
</comment>
<sequence>MFLPKEHTGEIATEIELIRSTEEEKGQQIENVRNWQEGRNAVALPPLPLGEGRGEGALRADASETENLAYLQNAARERGNVFEALMEAVKTHSLGQVGCALYDVDGECRRNM</sequence>
<evidence type="ECO:0000313" key="2">
    <source>
        <dbReference type="Proteomes" id="UP001256588"/>
    </source>
</evidence>
<protein>
    <submittedName>
        <fullName evidence="1">Uncharacterized protein</fullName>
    </submittedName>
</protein>